<organism evidence="1 2">
    <name type="scientific">Acacia crassicarpa</name>
    <name type="common">northern wattle</name>
    <dbReference type="NCBI Taxonomy" id="499986"/>
    <lineage>
        <taxon>Eukaryota</taxon>
        <taxon>Viridiplantae</taxon>
        <taxon>Streptophyta</taxon>
        <taxon>Embryophyta</taxon>
        <taxon>Tracheophyta</taxon>
        <taxon>Spermatophyta</taxon>
        <taxon>Magnoliopsida</taxon>
        <taxon>eudicotyledons</taxon>
        <taxon>Gunneridae</taxon>
        <taxon>Pentapetalae</taxon>
        <taxon>rosids</taxon>
        <taxon>fabids</taxon>
        <taxon>Fabales</taxon>
        <taxon>Fabaceae</taxon>
        <taxon>Caesalpinioideae</taxon>
        <taxon>mimosoid clade</taxon>
        <taxon>Acacieae</taxon>
        <taxon>Acacia</taxon>
    </lineage>
</organism>
<evidence type="ECO:0000313" key="2">
    <source>
        <dbReference type="Proteomes" id="UP001293593"/>
    </source>
</evidence>
<dbReference type="Proteomes" id="UP001293593">
    <property type="component" value="Unassembled WGS sequence"/>
</dbReference>
<reference evidence="1" key="1">
    <citation type="submission" date="2023-10" db="EMBL/GenBank/DDBJ databases">
        <title>Chromosome-level genome of the transformable northern wattle, Acacia crassicarpa.</title>
        <authorList>
            <person name="Massaro I."/>
            <person name="Sinha N.R."/>
            <person name="Poethig S."/>
            <person name="Leichty A.R."/>
        </authorList>
    </citation>
    <scope>NUCLEOTIDE SEQUENCE</scope>
    <source>
        <strain evidence="1">Acra3RX</strain>
        <tissue evidence="1">Leaf</tissue>
    </source>
</reference>
<dbReference type="AlphaFoldDB" id="A0AAE1IY18"/>
<comment type="caution">
    <text evidence="1">The sequence shown here is derived from an EMBL/GenBank/DDBJ whole genome shotgun (WGS) entry which is preliminary data.</text>
</comment>
<keyword evidence="2" id="KW-1185">Reference proteome</keyword>
<protein>
    <submittedName>
        <fullName evidence="1">Uncharacterized protein</fullName>
    </submittedName>
</protein>
<sequence>MEWRFLRLREDQSLLEDGFRKGAATFAFCDGKYVIFPFFRPTIRVTNRSLDFLETSFGRSSSPPPVLPFSVRAHPVTVSSALHRPLQLASFSESSSHRLLLSPLAVADQQLCMLWQFRFVLDNNRGVLTPQYHGI</sequence>
<evidence type="ECO:0000313" key="1">
    <source>
        <dbReference type="EMBL" id="KAK4260040.1"/>
    </source>
</evidence>
<dbReference type="EMBL" id="JAWXYG010000010">
    <property type="protein sequence ID" value="KAK4260040.1"/>
    <property type="molecule type" value="Genomic_DNA"/>
</dbReference>
<name>A0AAE1IY18_9FABA</name>
<proteinExistence type="predicted"/>
<accession>A0AAE1IY18</accession>
<gene>
    <name evidence="1" type="ORF">QN277_003213</name>
</gene>